<dbReference type="AlphaFoldDB" id="A0A7X5UQ05"/>
<sequence length="331" mass="35429">MRKLTPTLLKLAAFGVVCALSAVLVINTLTDPVPGRTATYHAVFTDAQGLVPGANVTVAGVRVGKVTDLELLDGQARVTFEISAEQRVPLDGLAVIRYADLLGARHLSLTDGTGQLPEGSTIPVQRTRPALDLTALLGGFKPLFDTIDPKQVNTLASEILAVFQGETTSLDKLLATVVSLTETLGSRDQVLGEVLTNLTGVLDTMTQHRDDLRALITSLADLTSFAAESRQQIASALDSGAELADSLTRLLGDIEPGLSRDVRSLKSLTKTMVDNERDFEALVRDLPEFSTTLGRTLDYGSWVNIYVCNLGLYIGGEPFKLDAGPHSEVCR</sequence>
<gene>
    <name evidence="3" type="ORF">FHU38_002389</name>
</gene>
<dbReference type="GO" id="GO:0005576">
    <property type="term" value="C:extracellular region"/>
    <property type="evidence" value="ECO:0007669"/>
    <property type="project" value="TreeGrafter"/>
</dbReference>
<dbReference type="PANTHER" id="PTHR33371:SF17">
    <property type="entry name" value="MCE-FAMILY PROTEIN MCE1B"/>
    <property type="match status" value="1"/>
</dbReference>
<dbReference type="Pfam" id="PF02470">
    <property type="entry name" value="MlaD"/>
    <property type="match status" value="1"/>
</dbReference>
<dbReference type="InterPro" id="IPR003399">
    <property type="entry name" value="Mce/MlaD"/>
</dbReference>
<evidence type="ECO:0000313" key="4">
    <source>
        <dbReference type="Proteomes" id="UP000545493"/>
    </source>
</evidence>
<dbReference type="NCBIfam" id="TIGR00996">
    <property type="entry name" value="Mtu_fam_mce"/>
    <property type="match status" value="1"/>
</dbReference>
<dbReference type="PANTHER" id="PTHR33371">
    <property type="entry name" value="INTERMEMBRANE PHOSPHOLIPID TRANSPORT SYSTEM BINDING PROTEIN MLAD-RELATED"/>
    <property type="match status" value="1"/>
</dbReference>
<organism evidence="3 4">
    <name type="scientific">Saccharomonospora amisosensis</name>
    <dbReference type="NCBI Taxonomy" id="1128677"/>
    <lineage>
        <taxon>Bacteria</taxon>
        <taxon>Bacillati</taxon>
        <taxon>Actinomycetota</taxon>
        <taxon>Actinomycetes</taxon>
        <taxon>Pseudonocardiales</taxon>
        <taxon>Pseudonocardiaceae</taxon>
        <taxon>Saccharomonospora</taxon>
    </lineage>
</organism>
<dbReference type="Pfam" id="PF11887">
    <property type="entry name" value="Mce4_CUP1"/>
    <property type="match status" value="1"/>
</dbReference>
<reference evidence="3 4" key="1">
    <citation type="submission" date="2020-03" db="EMBL/GenBank/DDBJ databases">
        <title>Sequencing the genomes of 1000 actinobacteria strains.</title>
        <authorList>
            <person name="Klenk H.-P."/>
        </authorList>
    </citation>
    <scope>NUCLEOTIDE SEQUENCE [LARGE SCALE GENOMIC DNA]</scope>
    <source>
        <strain evidence="3 4">DSM 45685</strain>
    </source>
</reference>
<comment type="caution">
    <text evidence="3">The sequence shown here is derived from an EMBL/GenBank/DDBJ whole genome shotgun (WGS) entry which is preliminary data.</text>
</comment>
<dbReference type="GO" id="GO:0051701">
    <property type="term" value="P:biological process involved in interaction with host"/>
    <property type="evidence" value="ECO:0007669"/>
    <property type="project" value="TreeGrafter"/>
</dbReference>
<evidence type="ECO:0000259" key="1">
    <source>
        <dbReference type="Pfam" id="PF02470"/>
    </source>
</evidence>
<dbReference type="Proteomes" id="UP000545493">
    <property type="component" value="Unassembled WGS sequence"/>
</dbReference>
<dbReference type="EMBL" id="JAAOYM010000001">
    <property type="protein sequence ID" value="NIJ12045.1"/>
    <property type="molecule type" value="Genomic_DNA"/>
</dbReference>
<keyword evidence="4" id="KW-1185">Reference proteome</keyword>
<name>A0A7X5UQ05_9PSEU</name>
<evidence type="ECO:0000313" key="3">
    <source>
        <dbReference type="EMBL" id="NIJ12045.1"/>
    </source>
</evidence>
<feature type="domain" description="Mce/MlaD" evidence="1">
    <location>
        <begin position="37"/>
        <end position="112"/>
    </location>
</feature>
<protein>
    <submittedName>
        <fullName evidence="3">Phospholipid/cholesterol/gamma-HCH transport system substrate-binding protein</fullName>
    </submittedName>
</protein>
<accession>A0A7X5UQ05</accession>
<dbReference type="RefSeq" id="WP_167170221.1">
    <property type="nucleotide sequence ID" value="NZ_JAAOYM010000001.1"/>
</dbReference>
<evidence type="ECO:0000259" key="2">
    <source>
        <dbReference type="Pfam" id="PF11887"/>
    </source>
</evidence>
<dbReference type="InterPro" id="IPR005693">
    <property type="entry name" value="Mce"/>
</dbReference>
<dbReference type="InterPro" id="IPR024516">
    <property type="entry name" value="Mce_C"/>
</dbReference>
<dbReference type="InterPro" id="IPR052336">
    <property type="entry name" value="MlaD_Phospholipid_Transporter"/>
</dbReference>
<feature type="domain" description="Mammalian cell entry C-terminal" evidence="2">
    <location>
        <begin position="115"/>
        <end position="289"/>
    </location>
</feature>
<proteinExistence type="predicted"/>